<dbReference type="PANTHER" id="PTHR30621">
    <property type="entry name" value="GLUTAMINE SYNTHETASE ADENYLYLTRANSFERASE"/>
    <property type="match status" value="1"/>
</dbReference>
<feature type="domain" description="PII-uridylyltransferase/Glutamine-synthetase adenylyltransferase" evidence="9">
    <location>
        <begin position="888"/>
        <end position="1018"/>
    </location>
</feature>
<evidence type="ECO:0000256" key="2">
    <source>
        <dbReference type="ARBA" id="ARBA00022695"/>
    </source>
</evidence>
<dbReference type="Gene3D" id="3.30.460.10">
    <property type="entry name" value="Beta Polymerase, domain 2"/>
    <property type="match status" value="2"/>
</dbReference>
<organism evidence="10 11">
    <name type="scientific">Murinocardiopsis flavida</name>
    <dbReference type="NCBI Taxonomy" id="645275"/>
    <lineage>
        <taxon>Bacteria</taxon>
        <taxon>Bacillati</taxon>
        <taxon>Actinomycetota</taxon>
        <taxon>Actinomycetes</taxon>
        <taxon>Streptosporangiales</taxon>
        <taxon>Nocardiopsidaceae</taxon>
        <taxon>Murinocardiopsis</taxon>
    </lineage>
</organism>
<dbReference type="Pfam" id="PF08335">
    <property type="entry name" value="GlnD_UR_UTase"/>
    <property type="match status" value="2"/>
</dbReference>
<dbReference type="GO" id="GO:0000287">
    <property type="term" value="F:magnesium ion binding"/>
    <property type="evidence" value="ECO:0007669"/>
    <property type="project" value="UniProtKB-UniRule"/>
</dbReference>
<comment type="catalytic activity">
    <reaction evidence="7">
        <text>[glutamine synthetase]-L-tyrosine + ATP = [glutamine synthetase]-O(4)-(5'-adenylyl)-L-tyrosine + diphosphate</text>
        <dbReference type="Rhea" id="RHEA:18589"/>
        <dbReference type="Rhea" id="RHEA-COMP:10660"/>
        <dbReference type="Rhea" id="RHEA-COMP:10661"/>
        <dbReference type="ChEBI" id="CHEBI:30616"/>
        <dbReference type="ChEBI" id="CHEBI:33019"/>
        <dbReference type="ChEBI" id="CHEBI:46858"/>
        <dbReference type="ChEBI" id="CHEBI:83624"/>
        <dbReference type="EC" id="2.7.7.42"/>
    </reaction>
</comment>
<evidence type="ECO:0000259" key="9">
    <source>
        <dbReference type="Pfam" id="PF08335"/>
    </source>
</evidence>
<dbReference type="Gene3D" id="1.20.120.330">
    <property type="entry name" value="Nucleotidyltransferases domain 2"/>
    <property type="match status" value="2"/>
</dbReference>
<gene>
    <name evidence="7" type="primary">glnE</name>
    <name evidence="10" type="ORF">CLV63_12260</name>
</gene>
<dbReference type="PANTHER" id="PTHR30621:SF0">
    <property type="entry name" value="BIFUNCTIONAL GLUTAMINE SYNTHETASE ADENYLYLTRANSFERASE_ADENYLYL-REMOVING ENZYME"/>
    <property type="match status" value="1"/>
</dbReference>
<keyword evidence="3 7" id="KW-0547">Nucleotide-binding</keyword>
<feature type="domain" description="Glutamate-ammonia ligase adenylyltransferase repeated" evidence="8">
    <location>
        <begin position="136"/>
        <end position="338"/>
    </location>
</feature>
<dbReference type="Proteomes" id="UP000240542">
    <property type="component" value="Unassembled WGS sequence"/>
</dbReference>
<dbReference type="SUPFAM" id="SSF81301">
    <property type="entry name" value="Nucleotidyltransferase"/>
    <property type="match status" value="2"/>
</dbReference>
<dbReference type="NCBIfam" id="NF010707">
    <property type="entry name" value="PRK14109.1"/>
    <property type="match status" value="1"/>
</dbReference>
<evidence type="ECO:0000256" key="7">
    <source>
        <dbReference type="HAMAP-Rule" id="MF_00802"/>
    </source>
</evidence>
<comment type="cofactor">
    <cofactor evidence="7">
        <name>Mg(2+)</name>
        <dbReference type="ChEBI" id="CHEBI:18420"/>
    </cofactor>
</comment>
<evidence type="ECO:0000259" key="8">
    <source>
        <dbReference type="Pfam" id="PF03710"/>
    </source>
</evidence>
<dbReference type="InterPro" id="IPR005190">
    <property type="entry name" value="GlnE_rpt_dom"/>
</dbReference>
<evidence type="ECO:0000256" key="3">
    <source>
        <dbReference type="ARBA" id="ARBA00022741"/>
    </source>
</evidence>
<feature type="domain" description="PII-uridylyltransferase/Glutamine-synthetase adenylyltransferase" evidence="9">
    <location>
        <begin position="362"/>
        <end position="507"/>
    </location>
</feature>
<dbReference type="CDD" id="cd05401">
    <property type="entry name" value="NT_GlnE_GlnD_like"/>
    <property type="match status" value="2"/>
</dbReference>
<comment type="similarity">
    <text evidence="7">Belongs to the GlnE family.</text>
</comment>
<dbReference type="EC" id="2.7.7.42" evidence="7"/>
<keyword evidence="10" id="KW-0436">Ligase</keyword>
<dbReference type="GO" id="GO:0005829">
    <property type="term" value="C:cytosol"/>
    <property type="evidence" value="ECO:0007669"/>
    <property type="project" value="TreeGrafter"/>
</dbReference>
<feature type="region of interest" description="Adenylyl transferase" evidence="7">
    <location>
        <begin position="519"/>
        <end position="1021"/>
    </location>
</feature>
<dbReference type="AlphaFoldDB" id="A0A2P8D027"/>
<keyword evidence="11" id="KW-1185">Reference proteome</keyword>
<comment type="caution">
    <text evidence="10">The sequence shown here is derived from an EMBL/GenBank/DDBJ whole genome shotgun (WGS) entry which is preliminary data.</text>
</comment>
<keyword evidence="1 7" id="KW-0808">Transferase</keyword>
<dbReference type="InterPro" id="IPR023057">
    <property type="entry name" value="GlnE"/>
</dbReference>
<evidence type="ECO:0000256" key="1">
    <source>
        <dbReference type="ARBA" id="ARBA00022679"/>
    </source>
</evidence>
<comment type="catalytic activity">
    <reaction evidence="7">
        <text>[glutamine synthetase]-O(4)-(5'-adenylyl)-L-tyrosine + phosphate = [glutamine synthetase]-L-tyrosine + ADP</text>
        <dbReference type="Rhea" id="RHEA:43716"/>
        <dbReference type="Rhea" id="RHEA-COMP:10660"/>
        <dbReference type="Rhea" id="RHEA-COMP:10661"/>
        <dbReference type="ChEBI" id="CHEBI:43474"/>
        <dbReference type="ChEBI" id="CHEBI:46858"/>
        <dbReference type="ChEBI" id="CHEBI:83624"/>
        <dbReference type="ChEBI" id="CHEBI:456216"/>
        <dbReference type="EC" id="2.7.7.89"/>
    </reaction>
</comment>
<dbReference type="GO" id="GO:0005524">
    <property type="term" value="F:ATP binding"/>
    <property type="evidence" value="ECO:0007669"/>
    <property type="project" value="UniProtKB-UniRule"/>
</dbReference>
<protein>
    <recommendedName>
        <fullName evidence="7">Bifunctional glutamine synthetase adenylyltransferase/adenylyl-removing enzyme</fullName>
    </recommendedName>
    <alternativeName>
        <fullName evidence="7">ATP:glutamine synthetase adenylyltransferase</fullName>
    </alternativeName>
    <alternativeName>
        <fullName evidence="7">ATase</fullName>
    </alternativeName>
    <domain>
        <recommendedName>
            <fullName evidence="7">Glutamine synthetase adenylyl-L-tyrosine phosphorylase</fullName>
            <ecNumber evidence="7">2.7.7.89</ecNumber>
        </recommendedName>
        <alternativeName>
            <fullName evidence="7">Adenylyl removase</fullName>
            <shortName evidence="7">AR</shortName>
            <shortName evidence="7">AT-N</shortName>
        </alternativeName>
    </domain>
    <domain>
        <recommendedName>
            <fullName evidence="7">Glutamine synthetase adenylyl transferase</fullName>
            <ecNumber evidence="7">2.7.7.42</ecNumber>
        </recommendedName>
        <alternativeName>
            <fullName evidence="7">Adenylyl transferase</fullName>
            <shortName evidence="7">AT</shortName>
            <shortName evidence="7">AT-C</shortName>
        </alternativeName>
    </domain>
</protein>
<dbReference type="InterPro" id="IPR043519">
    <property type="entry name" value="NT_sf"/>
</dbReference>
<proteinExistence type="inferred from homology"/>
<dbReference type="GO" id="GO:0047388">
    <property type="term" value="F:[glutamine synthetase]-adenylyl-L-tyrosine phosphorylase activity"/>
    <property type="evidence" value="ECO:0007669"/>
    <property type="project" value="UniProtKB-EC"/>
</dbReference>
<comment type="function">
    <text evidence="7">Involved in the regulation of glutamine synthetase GlnA, a key enzyme in the process to assimilate ammonia. When cellular nitrogen levels are high, the C-terminal adenylyl transferase (AT) inactivates GlnA by covalent transfer of an adenylyl group from ATP to specific tyrosine residue of GlnA, thus reducing its activity. Conversely, when nitrogen levels are low, the N-terminal adenylyl removase (AR) activates GlnA by removing the adenylyl group by phosphorolysis, increasing its activity. The regulatory region of GlnE binds the signal transduction protein PII (GlnB) which indicates the nitrogen status of the cell.</text>
</comment>
<name>A0A2P8D027_9ACTN</name>
<keyword evidence="6 7" id="KW-0511">Multifunctional enzyme</keyword>
<dbReference type="HAMAP" id="MF_00802">
    <property type="entry name" value="GlnE"/>
    <property type="match status" value="1"/>
</dbReference>
<keyword evidence="4 7" id="KW-0067">ATP-binding</keyword>
<evidence type="ECO:0000256" key="5">
    <source>
        <dbReference type="ARBA" id="ARBA00022842"/>
    </source>
</evidence>
<dbReference type="EC" id="2.7.7.89" evidence="7"/>
<evidence type="ECO:0000256" key="6">
    <source>
        <dbReference type="ARBA" id="ARBA00023268"/>
    </source>
</evidence>
<dbReference type="Pfam" id="PF03710">
    <property type="entry name" value="GlnE"/>
    <property type="match status" value="2"/>
</dbReference>
<keyword evidence="2 7" id="KW-0548">Nucleotidyltransferase</keyword>
<dbReference type="GO" id="GO:0008882">
    <property type="term" value="F:[glutamate-ammonia-ligase] adenylyltransferase activity"/>
    <property type="evidence" value="ECO:0007669"/>
    <property type="project" value="UniProtKB-UniRule"/>
</dbReference>
<evidence type="ECO:0000256" key="4">
    <source>
        <dbReference type="ARBA" id="ARBA00022840"/>
    </source>
</evidence>
<evidence type="ECO:0000313" key="11">
    <source>
        <dbReference type="Proteomes" id="UP000240542"/>
    </source>
</evidence>
<feature type="domain" description="Glutamate-ammonia ligase adenylyltransferase repeated" evidence="8">
    <location>
        <begin position="612"/>
        <end position="848"/>
    </location>
</feature>
<dbReference type="SUPFAM" id="SSF81593">
    <property type="entry name" value="Nucleotidyltransferase substrate binding subunit/domain"/>
    <property type="match status" value="2"/>
</dbReference>
<dbReference type="GO" id="GO:0000820">
    <property type="term" value="P:regulation of glutamine family amino acid metabolic process"/>
    <property type="evidence" value="ECO:0007669"/>
    <property type="project" value="UniProtKB-UniRule"/>
</dbReference>
<evidence type="ECO:0000313" key="10">
    <source>
        <dbReference type="EMBL" id="PSK90526.1"/>
    </source>
</evidence>
<feature type="region of interest" description="Adenylyl removase" evidence="7">
    <location>
        <begin position="1"/>
        <end position="511"/>
    </location>
</feature>
<keyword evidence="5 7" id="KW-0460">Magnesium</keyword>
<reference evidence="10 11" key="1">
    <citation type="submission" date="2018-03" db="EMBL/GenBank/DDBJ databases">
        <title>Genomic Encyclopedia of Archaeal and Bacterial Type Strains, Phase II (KMG-II): from individual species to whole genera.</title>
        <authorList>
            <person name="Goeker M."/>
        </authorList>
    </citation>
    <scope>NUCLEOTIDE SEQUENCE [LARGE SCALE GENOMIC DNA]</scope>
    <source>
        <strain evidence="10 11">DSM 45312</strain>
    </source>
</reference>
<dbReference type="EMBL" id="PYGA01000022">
    <property type="protein sequence ID" value="PSK90526.1"/>
    <property type="molecule type" value="Genomic_DNA"/>
</dbReference>
<accession>A0A2P8D027</accession>
<sequence length="1021" mass="109841">MGVVAHETFQRTAGSLARRGFSDGSRALRLLDEAGLDPEGDPGHLRIIAALSAAADPDLALLGFARLAESDDSPAELRAALIDHPDLCARLTKVLGASSALTDHLVRHPGDWRELRGADAARAPSAEELRSGLLHLVGADPNDTAPTAAPTAAADCTDPEGLAHTLRVAYRRRVLRLAGRDLTDRCTVDEASAELADLAAAVLDAALAIARAEHAEDAALCRLAVVGMGKCGGRELNYVSDVDVVFVAEPAEGVEDAQAAQRAAARLAAALMRIPGETDSEGTLWEVDAALRPEGKSGPLTRPLAGHVAYYERWAKTWEFQALLKARPIAGDAELGAAYMDAIAPMVWQAASRPNFVDDVQAMRRRVEAHIPAAEADRQVKLGPGGLRDIEFSVQLLQLVHGRSDPTLRAGGTLAALDALSSGGYVGREDAAGLSAAYRFLRRVEHLLQLSRLRRTHVLPDGATPEGQEHVRSLGRALGFTANPVTDLTAAWRRVAGEVRRLHEKLFYRPLLNAVARLPGAEARLTADQARDRLVALGFADPSGALRHLESLTSGVTRRAAIQRTLLPVMLGWFSAAPSPDAGLLGFRQVSEALGRTPWYLRLLRDDVRVAERMAHLLGTSRYVTDLLLRAPEAVAILDDDADLVQRRNAELAAEADAALRRHGDSETAVTAVRALRRRELLRTAAADLLEVTGIEGVGDALTAVTAITIDAALRTAIARVERERGGPLCTRITVIAMGRFGGNELSYASDADVMYVHDPVEGAETGSATESAKAVVFELQRLLELPCADPPLRLDADLRPEGKNGPMVRTLDSYAAYYGRWSSTWESQALLRAVPVAGDPELGARFVRLIDPIRYPAGGIEDDGVREIRKLKARMEAERLPRGADPTLHTKLGRGGLSDVEWVAQLLQLRHAYELPGLCTTGTLDALDVAAAHGRIDPDDAATLEVAWRLAARVRGVVMLVRGKAGDSVPTSLQDRTALALALGYRSEDDGEGAGELLLQDYRQVTRRARAVMERVFYDD</sequence>
<dbReference type="InterPro" id="IPR013546">
    <property type="entry name" value="PII_UdlTrfase/GS_AdlTrfase"/>
</dbReference>
<dbReference type="GO" id="GO:0016874">
    <property type="term" value="F:ligase activity"/>
    <property type="evidence" value="ECO:0007669"/>
    <property type="project" value="UniProtKB-KW"/>
</dbReference>